<dbReference type="OrthoDB" id="344871at2"/>
<dbReference type="RefSeq" id="WP_078921938.1">
    <property type="nucleotide sequence ID" value="NZ_FUYB01000005.1"/>
</dbReference>
<dbReference type="InterPro" id="IPR035242">
    <property type="entry name" value="DUF5329"/>
</dbReference>
<evidence type="ECO:0008006" key="4">
    <source>
        <dbReference type="Google" id="ProtNLM"/>
    </source>
</evidence>
<protein>
    <recommendedName>
        <fullName evidence="4">DUF5329 domain-containing protein</fullName>
    </recommendedName>
</protein>
<dbReference type="Pfam" id="PF17263">
    <property type="entry name" value="DUF5329"/>
    <property type="match status" value="1"/>
</dbReference>
<sequence length="115" mass="13512">MQRRLGWVFGLWILWSVPAWASDYQQEIKHLLNYIKTTDCDYQRNGLTYTGSEAVVHVQRKYDYFQAKINSAEDFVRLCATKSELTGQAYQVQCPNQAKQTSAAWLLKELQQFRQ</sequence>
<keyword evidence="1" id="KW-0732">Signal</keyword>
<organism evidence="2 3">
    <name type="scientific">Thiothrix eikelboomii</name>
    <dbReference type="NCBI Taxonomy" id="92487"/>
    <lineage>
        <taxon>Bacteria</taxon>
        <taxon>Pseudomonadati</taxon>
        <taxon>Pseudomonadota</taxon>
        <taxon>Gammaproteobacteria</taxon>
        <taxon>Thiotrichales</taxon>
        <taxon>Thiotrichaceae</taxon>
        <taxon>Thiothrix</taxon>
    </lineage>
</organism>
<accession>A0A1T4WCK3</accession>
<gene>
    <name evidence="2" type="ORF">SAMN02745130_01461</name>
</gene>
<feature type="chain" id="PRO_5012120289" description="DUF5329 domain-containing protein" evidence="1">
    <location>
        <begin position="22"/>
        <end position="115"/>
    </location>
</feature>
<evidence type="ECO:0000313" key="2">
    <source>
        <dbReference type="EMBL" id="SKA75020.1"/>
    </source>
</evidence>
<keyword evidence="3" id="KW-1185">Reference proteome</keyword>
<reference evidence="2 3" key="1">
    <citation type="submission" date="2017-02" db="EMBL/GenBank/DDBJ databases">
        <authorList>
            <person name="Peterson S.W."/>
        </authorList>
    </citation>
    <scope>NUCLEOTIDE SEQUENCE [LARGE SCALE GENOMIC DNA]</scope>
    <source>
        <strain evidence="2 3">ATCC 49788</strain>
    </source>
</reference>
<dbReference type="EMBL" id="FUYB01000005">
    <property type="protein sequence ID" value="SKA75020.1"/>
    <property type="molecule type" value="Genomic_DNA"/>
</dbReference>
<dbReference type="AlphaFoldDB" id="A0A1T4WCK3"/>
<evidence type="ECO:0000313" key="3">
    <source>
        <dbReference type="Proteomes" id="UP000190460"/>
    </source>
</evidence>
<dbReference type="Proteomes" id="UP000190460">
    <property type="component" value="Unassembled WGS sequence"/>
</dbReference>
<evidence type="ECO:0000256" key="1">
    <source>
        <dbReference type="SAM" id="SignalP"/>
    </source>
</evidence>
<name>A0A1T4WCK3_9GAMM</name>
<feature type="signal peptide" evidence="1">
    <location>
        <begin position="1"/>
        <end position="21"/>
    </location>
</feature>
<proteinExistence type="predicted"/>